<protein>
    <recommendedName>
        <fullName evidence="2">F-box domain-containing protein</fullName>
    </recommendedName>
</protein>
<feature type="compositionally biased region" description="Polar residues" evidence="1">
    <location>
        <begin position="13"/>
        <end position="22"/>
    </location>
</feature>
<accession>A0A1R3JQ46</accession>
<keyword evidence="4" id="KW-1185">Reference proteome</keyword>
<dbReference type="SUPFAM" id="SSF52047">
    <property type="entry name" value="RNI-like"/>
    <property type="match status" value="1"/>
</dbReference>
<evidence type="ECO:0000256" key="1">
    <source>
        <dbReference type="SAM" id="MobiDB-lite"/>
    </source>
</evidence>
<dbReference type="OrthoDB" id="976179at2759"/>
<dbReference type="InterPro" id="IPR032675">
    <property type="entry name" value="LRR_dom_sf"/>
</dbReference>
<evidence type="ECO:0000313" key="3">
    <source>
        <dbReference type="EMBL" id="OMO96973.1"/>
    </source>
</evidence>
<name>A0A1R3JQ46_9ROSI</name>
<dbReference type="Proteomes" id="UP000187203">
    <property type="component" value="Unassembled WGS sequence"/>
</dbReference>
<reference evidence="4" key="1">
    <citation type="submission" date="2013-09" db="EMBL/GenBank/DDBJ databases">
        <title>Corchorus olitorius genome sequencing.</title>
        <authorList>
            <person name="Alam M."/>
            <person name="Haque M.S."/>
            <person name="Islam M.S."/>
            <person name="Emdad E.M."/>
            <person name="Islam M.M."/>
            <person name="Ahmed B."/>
            <person name="Halim A."/>
            <person name="Hossen Q.M.M."/>
            <person name="Hossain M.Z."/>
            <person name="Ahmed R."/>
            <person name="Khan M.M."/>
            <person name="Islam R."/>
            <person name="Rashid M.M."/>
            <person name="Khan S.A."/>
            <person name="Rahman M.S."/>
            <person name="Alam M."/>
            <person name="Yahiya A.S."/>
            <person name="Khan M.S."/>
            <person name="Azam M.S."/>
            <person name="Haque T."/>
            <person name="Lashkar M.Z.H."/>
            <person name="Akhand A.I."/>
            <person name="Morshed G."/>
            <person name="Roy S."/>
            <person name="Uddin K.S."/>
            <person name="Rabeya T."/>
            <person name="Hossain A.S."/>
            <person name="Chowdhury A."/>
            <person name="Snigdha A.R."/>
            <person name="Mortoza M.S."/>
            <person name="Matin S.A."/>
            <person name="Hoque S.M.E."/>
            <person name="Islam M.K."/>
            <person name="Roy D.K."/>
            <person name="Haider R."/>
            <person name="Moosa M.M."/>
            <person name="Elias S.M."/>
            <person name="Hasan A.M."/>
            <person name="Jahan S."/>
            <person name="Shafiuddin M."/>
            <person name="Mahmood N."/>
            <person name="Shommy N.S."/>
        </authorList>
    </citation>
    <scope>NUCLEOTIDE SEQUENCE [LARGE SCALE GENOMIC DNA]</scope>
    <source>
        <strain evidence="4">cv. O-4</strain>
    </source>
</reference>
<dbReference type="PANTHER" id="PTHR34223:SF83">
    <property type="entry name" value="F-BOX DOMAIN-CONTAINING PROTEIN"/>
    <property type="match status" value="1"/>
</dbReference>
<dbReference type="STRING" id="93759.A0A1R3JQ46"/>
<gene>
    <name evidence="3" type="ORF">COLO4_14938</name>
</gene>
<dbReference type="InterPro" id="IPR053197">
    <property type="entry name" value="F-box_SCFL_complex_component"/>
</dbReference>
<organism evidence="3 4">
    <name type="scientific">Corchorus olitorius</name>
    <dbReference type="NCBI Taxonomy" id="93759"/>
    <lineage>
        <taxon>Eukaryota</taxon>
        <taxon>Viridiplantae</taxon>
        <taxon>Streptophyta</taxon>
        <taxon>Embryophyta</taxon>
        <taxon>Tracheophyta</taxon>
        <taxon>Spermatophyta</taxon>
        <taxon>Magnoliopsida</taxon>
        <taxon>eudicotyledons</taxon>
        <taxon>Gunneridae</taxon>
        <taxon>Pentapetalae</taxon>
        <taxon>rosids</taxon>
        <taxon>malvids</taxon>
        <taxon>Malvales</taxon>
        <taxon>Malvaceae</taxon>
        <taxon>Grewioideae</taxon>
        <taxon>Apeibeae</taxon>
        <taxon>Corchorus</taxon>
    </lineage>
</organism>
<evidence type="ECO:0000259" key="2">
    <source>
        <dbReference type="Pfam" id="PF00646"/>
    </source>
</evidence>
<dbReference type="PANTHER" id="PTHR34223">
    <property type="entry name" value="OS11G0201299 PROTEIN"/>
    <property type="match status" value="1"/>
</dbReference>
<dbReference type="AlphaFoldDB" id="A0A1R3JQ46"/>
<evidence type="ECO:0000313" key="4">
    <source>
        <dbReference type="Proteomes" id="UP000187203"/>
    </source>
</evidence>
<dbReference type="SUPFAM" id="SSF81383">
    <property type="entry name" value="F-box domain"/>
    <property type="match status" value="1"/>
</dbReference>
<dbReference type="InterPro" id="IPR036047">
    <property type="entry name" value="F-box-like_dom_sf"/>
</dbReference>
<dbReference type="InterPro" id="IPR001810">
    <property type="entry name" value="F-box_dom"/>
</dbReference>
<dbReference type="EMBL" id="AWUE01015533">
    <property type="protein sequence ID" value="OMO96973.1"/>
    <property type="molecule type" value="Genomic_DNA"/>
</dbReference>
<dbReference type="Pfam" id="PF00646">
    <property type="entry name" value="F-box"/>
    <property type="match status" value="1"/>
</dbReference>
<sequence>MGKKRRIKKSNQEKQGNQNYQDDNPRNIAIARDLDVIYLINSLHDDVLIHQIIPILLQKKHQLKENDSAIIPRQSANNKDLDPNDLISRLSNNILYNIISLLPFESAVRTTFLSTHWKDLWKDVLLESVCDVTLEDAVAAITSFLDDVISKQHRQTKNWGYKFEFGHGRVLLATFGPNNSLLIDFSAGKQEFPRPFDCLLKLNLESCPHFPSGYTSNEVVSSIMSNFPFLENLTIAKWNGLRSLKLKSTRGLHRLVVLDCPQLESLCYVGCSLSSFQYRGRLVSMEFQDTSVWFEDPSIDDDHHPSVSARSNSPYRTFLLSDAMLDIKQGPPIYHSFNFEGFKSSILKSIKSVKSLTLCSWLFEALISWMIPSLSSENDSKFNFYTLKELWWIDCSMPADNVNVLLNFLKLCPYLERLYVTIDPKSYGMASTKGVSDKVNTKLGKLNHLKLLRLEGFANEKEEIFFIEQLRPLFRRRKPLIVAKYKGASTLRCLFKVRQLEKKGKYPYKFKELGSLHKRCPDHIHMKI</sequence>
<proteinExistence type="predicted"/>
<feature type="region of interest" description="Disordered" evidence="1">
    <location>
        <begin position="1"/>
        <end position="24"/>
    </location>
</feature>
<feature type="domain" description="F-box" evidence="2">
    <location>
        <begin position="87"/>
        <end position="125"/>
    </location>
</feature>
<comment type="caution">
    <text evidence="3">The sequence shown here is derived from an EMBL/GenBank/DDBJ whole genome shotgun (WGS) entry which is preliminary data.</text>
</comment>
<dbReference type="Gene3D" id="3.80.10.10">
    <property type="entry name" value="Ribonuclease Inhibitor"/>
    <property type="match status" value="1"/>
</dbReference>